<dbReference type="InterPro" id="IPR036179">
    <property type="entry name" value="Ig-like_dom_sf"/>
</dbReference>
<dbReference type="InterPro" id="IPR013106">
    <property type="entry name" value="Ig_V-set"/>
</dbReference>
<protein>
    <recommendedName>
        <fullName evidence="1">Ig-like domain-containing protein</fullName>
    </recommendedName>
</protein>
<dbReference type="Gene3D" id="2.60.40.10">
    <property type="entry name" value="Immunoglobulins"/>
    <property type="match status" value="1"/>
</dbReference>
<accession>A0A096M4J3</accession>
<proteinExistence type="predicted"/>
<dbReference type="Pfam" id="PF07686">
    <property type="entry name" value="V-set"/>
    <property type="match status" value="1"/>
</dbReference>
<dbReference type="SUPFAM" id="SSF48726">
    <property type="entry name" value="Immunoglobulin"/>
    <property type="match status" value="1"/>
</dbReference>
<organism evidence="2 3">
    <name type="scientific">Poecilia formosa</name>
    <name type="common">Amazon molly</name>
    <name type="synonym">Limia formosa</name>
    <dbReference type="NCBI Taxonomy" id="48698"/>
    <lineage>
        <taxon>Eukaryota</taxon>
        <taxon>Metazoa</taxon>
        <taxon>Chordata</taxon>
        <taxon>Craniata</taxon>
        <taxon>Vertebrata</taxon>
        <taxon>Euteleostomi</taxon>
        <taxon>Actinopterygii</taxon>
        <taxon>Neopterygii</taxon>
        <taxon>Teleostei</taxon>
        <taxon>Neoteleostei</taxon>
        <taxon>Acanthomorphata</taxon>
        <taxon>Ovalentaria</taxon>
        <taxon>Atherinomorphae</taxon>
        <taxon>Cyprinodontiformes</taxon>
        <taxon>Poeciliidae</taxon>
        <taxon>Poeciliinae</taxon>
        <taxon>Poecilia</taxon>
    </lineage>
</organism>
<reference evidence="3" key="1">
    <citation type="submission" date="2013-10" db="EMBL/GenBank/DDBJ databases">
        <authorList>
            <person name="Schartl M."/>
            <person name="Warren W."/>
        </authorList>
    </citation>
    <scope>NUCLEOTIDE SEQUENCE [LARGE SCALE GENOMIC DNA]</scope>
    <source>
        <strain evidence="3">female</strain>
    </source>
</reference>
<dbReference type="PROSITE" id="PS50835">
    <property type="entry name" value="IG_LIKE"/>
    <property type="match status" value="1"/>
</dbReference>
<dbReference type="GeneTree" id="ENSGT01030000234775"/>
<sequence length="127" mass="14641">VNVTQKSYWAEKNDNLTLDFTFISKLECSDNLWVVSCDWLKDDTISCYKPLYDYIEHDRNKVSETQDEKFSGRVVFDKVVLRKGRIRLHVSRLQVEDSGVYVCKLNIGHCKGSDTSKLNVTGSGKDR</sequence>
<dbReference type="AlphaFoldDB" id="A0A096M4J3"/>
<evidence type="ECO:0000259" key="1">
    <source>
        <dbReference type="PROSITE" id="PS50835"/>
    </source>
</evidence>
<dbReference type="SMART" id="SM00409">
    <property type="entry name" value="IG"/>
    <property type="match status" value="1"/>
</dbReference>
<dbReference type="Proteomes" id="UP000028760">
    <property type="component" value="Unassembled WGS sequence"/>
</dbReference>
<reference evidence="2" key="3">
    <citation type="submission" date="2025-09" db="UniProtKB">
        <authorList>
            <consortium name="Ensembl"/>
        </authorList>
    </citation>
    <scope>IDENTIFICATION</scope>
</reference>
<dbReference type="InterPro" id="IPR003599">
    <property type="entry name" value="Ig_sub"/>
</dbReference>
<dbReference type="Ensembl" id="ENSPFOT00000022062.1">
    <property type="protein sequence ID" value="ENSPFOP00000026334.1"/>
    <property type="gene ID" value="ENSPFOG00000023164.1"/>
</dbReference>
<evidence type="ECO:0000313" key="2">
    <source>
        <dbReference type="Ensembl" id="ENSPFOP00000026334.1"/>
    </source>
</evidence>
<evidence type="ECO:0000313" key="3">
    <source>
        <dbReference type="Proteomes" id="UP000028760"/>
    </source>
</evidence>
<dbReference type="InterPro" id="IPR013783">
    <property type="entry name" value="Ig-like_fold"/>
</dbReference>
<keyword evidence="3" id="KW-1185">Reference proteome</keyword>
<dbReference type="InterPro" id="IPR007110">
    <property type="entry name" value="Ig-like_dom"/>
</dbReference>
<dbReference type="STRING" id="48698.ENSPFOP00000026334"/>
<feature type="domain" description="Ig-like" evidence="1">
    <location>
        <begin position="1"/>
        <end position="121"/>
    </location>
</feature>
<reference evidence="2" key="2">
    <citation type="submission" date="2025-08" db="UniProtKB">
        <authorList>
            <consortium name="Ensembl"/>
        </authorList>
    </citation>
    <scope>IDENTIFICATION</scope>
</reference>
<name>A0A096M4J3_POEFO</name>
<dbReference type="EMBL" id="AYCK01012346">
    <property type="status" value="NOT_ANNOTATED_CDS"/>
    <property type="molecule type" value="Genomic_DNA"/>
</dbReference>